<organism evidence="4 5">
    <name type="scientific">Cetraspora pellucida</name>
    <dbReference type="NCBI Taxonomy" id="1433469"/>
    <lineage>
        <taxon>Eukaryota</taxon>
        <taxon>Fungi</taxon>
        <taxon>Fungi incertae sedis</taxon>
        <taxon>Mucoromycota</taxon>
        <taxon>Glomeromycotina</taxon>
        <taxon>Glomeromycetes</taxon>
        <taxon>Diversisporales</taxon>
        <taxon>Gigasporaceae</taxon>
        <taxon>Cetraspora</taxon>
    </lineage>
</organism>
<keyword evidence="1" id="KW-0862">Zinc</keyword>
<dbReference type="PROSITE" id="PS50158">
    <property type="entry name" value="ZF_CCHC"/>
    <property type="match status" value="1"/>
</dbReference>
<accession>A0A9N9N9Q8</accession>
<protein>
    <submittedName>
        <fullName evidence="4">3443_t:CDS:1</fullName>
    </submittedName>
</protein>
<keyword evidence="1" id="KW-0479">Metal-binding</keyword>
<keyword evidence="5" id="KW-1185">Reference proteome</keyword>
<proteinExistence type="predicted"/>
<feature type="region of interest" description="Disordered" evidence="2">
    <location>
        <begin position="1"/>
        <end position="30"/>
    </location>
</feature>
<sequence length="118" mass="13489">MERTKHTTVKSPDYHSKCNNHGNHDNHSNNNAHLTCYNCGEPRHISCNCMSERTQNQNRPQTQNRVTPQVQPQVHVNHATTPTQILPCLRDANHISIVNKQDENIDENEAFIAPAIHH</sequence>
<dbReference type="Proteomes" id="UP000789759">
    <property type="component" value="Unassembled WGS sequence"/>
</dbReference>
<keyword evidence="1" id="KW-0863">Zinc-finger</keyword>
<gene>
    <name evidence="4" type="ORF">CPELLU_LOCUS12557</name>
</gene>
<dbReference type="AlphaFoldDB" id="A0A9N9N9Q8"/>
<feature type="compositionally biased region" description="Basic and acidic residues" evidence="2">
    <location>
        <begin position="12"/>
        <end position="27"/>
    </location>
</feature>
<dbReference type="InterPro" id="IPR001878">
    <property type="entry name" value="Znf_CCHC"/>
</dbReference>
<evidence type="ECO:0000313" key="4">
    <source>
        <dbReference type="EMBL" id="CAG8715243.1"/>
    </source>
</evidence>
<name>A0A9N9N9Q8_9GLOM</name>
<reference evidence="4" key="1">
    <citation type="submission" date="2021-06" db="EMBL/GenBank/DDBJ databases">
        <authorList>
            <person name="Kallberg Y."/>
            <person name="Tangrot J."/>
            <person name="Rosling A."/>
        </authorList>
    </citation>
    <scope>NUCLEOTIDE SEQUENCE</scope>
    <source>
        <strain evidence="4">FL966</strain>
    </source>
</reference>
<dbReference type="GO" id="GO:0008270">
    <property type="term" value="F:zinc ion binding"/>
    <property type="evidence" value="ECO:0007669"/>
    <property type="project" value="UniProtKB-KW"/>
</dbReference>
<evidence type="ECO:0000256" key="2">
    <source>
        <dbReference type="SAM" id="MobiDB-lite"/>
    </source>
</evidence>
<feature type="domain" description="CCHC-type" evidence="3">
    <location>
        <begin position="36"/>
        <end position="49"/>
    </location>
</feature>
<evidence type="ECO:0000313" key="5">
    <source>
        <dbReference type="Proteomes" id="UP000789759"/>
    </source>
</evidence>
<comment type="caution">
    <text evidence="4">The sequence shown here is derived from an EMBL/GenBank/DDBJ whole genome shotgun (WGS) entry which is preliminary data.</text>
</comment>
<dbReference type="EMBL" id="CAJVQA010012270">
    <property type="protein sequence ID" value="CAG8715243.1"/>
    <property type="molecule type" value="Genomic_DNA"/>
</dbReference>
<evidence type="ECO:0000259" key="3">
    <source>
        <dbReference type="PROSITE" id="PS50158"/>
    </source>
</evidence>
<dbReference type="GO" id="GO:0003676">
    <property type="term" value="F:nucleic acid binding"/>
    <property type="evidence" value="ECO:0007669"/>
    <property type="project" value="InterPro"/>
</dbReference>
<evidence type="ECO:0000256" key="1">
    <source>
        <dbReference type="PROSITE-ProRule" id="PRU00047"/>
    </source>
</evidence>